<keyword evidence="4" id="KW-1185">Reference proteome</keyword>
<reference evidence="3 4" key="1">
    <citation type="journal article" date="2018" name="Cell">
        <title>The Chara Genome: Secondary Complexity and Implications for Plant Terrestrialization.</title>
        <authorList>
            <person name="Nishiyama T."/>
            <person name="Sakayama H."/>
            <person name="Vries J.D."/>
            <person name="Buschmann H."/>
            <person name="Saint-Marcoux D."/>
            <person name="Ullrich K.K."/>
            <person name="Haas F.B."/>
            <person name="Vanderstraeten L."/>
            <person name="Becker D."/>
            <person name="Lang D."/>
            <person name="Vosolsobe S."/>
            <person name="Rombauts S."/>
            <person name="Wilhelmsson P.K.I."/>
            <person name="Janitza P."/>
            <person name="Kern R."/>
            <person name="Heyl A."/>
            <person name="Rumpler F."/>
            <person name="Villalobos L.I.A.C."/>
            <person name="Clay J.M."/>
            <person name="Skokan R."/>
            <person name="Toyoda A."/>
            <person name="Suzuki Y."/>
            <person name="Kagoshima H."/>
            <person name="Schijlen E."/>
            <person name="Tajeshwar N."/>
            <person name="Catarino B."/>
            <person name="Hetherington A.J."/>
            <person name="Saltykova A."/>
            <person name="Bonnot C."/>
            <person name="Breuninger H."/>
            <person name="Symeonidi A."/>
            <person name="Radhakrishnan G.V."/>
            <person name="Van Nieuwerburgh F."/>
            <person name="Deforce D."/>
            <person name="Chang C."/>
            <person name="Karol K.G."/>
            <person name="Hedrich R."/>
            <person name="Ulvskov P."/>
            <person name="Glockner G."/>
            <person name="Delwiche C.F."/>
            <person name="Petrasek J."/>
            <person name="Van de Peer Y."/>
            <person name="Friml J."/>
            <person name="Beilby M."/>
            <person name="Dolan L."/>
            <person name="Kohara Y."/>
            <person name="Sugano S."/>
            <person name="Fujiyama A."/>
            <person name="Delaux P.-M."/>
            <person name="Quint M."/>
            <person name="TheiBen G."/>
            <person name="Hagemann M."/>
            <person name="Harholt J."/>
            <person name="Dunand C."/>
            <person name="Zachgo S."/>
            <person name="Langdale J."/>
            <person name="Maumus F."/>
            <person name="Straeten D.V.D."/>
            <person name="Gould S.B."/>
            <person name="Rensing S.A."/>
        </authorList>
    </citation>
    <scope>NUCLEOTIDE SEQUENCE [LARGE SCALE GENOMIC DNA]</scope>
    <source>
        <strain evidence="3 4">S276</strain>
    </source>
</reference>
<sequence>MADLYRRLPVLLLVVILLVVVVVLFHMCINLKVPGRTRRRRSAKKGVDMHDWQPKSSALFDSPTAHHVQHSSARKSQQYDPSAYAHLPSHEIPLLLTDDEAEEVGSRTVTPGSGSTQDWAGSFSLEVGKRHPDNCTHNCSKKLRGDQEDVITRGVRQLHVGGSDADKEAAVEVDDFEDIDEEDEDDEEAAVDIWPQFKKVHMFMQESGKPDYFQLMGKERRSHGFNFVMERAVYEETKGSTLKNHTIHPRNVADTGAAGGVEMSSDSGGGRGDGGGVGDVRGEPHEEEDGSTRGSSFRTGSTVGLAKRKNMREQTFEALTDVMEQHDTLMATTLESVSKRQCSMLMRQCEIMESEVDAPPKKL</sequence>
<comment type="caution">
    <text evidence="3">The sequence shown here is derived from an EMBL/GenBank/DDBJ whole genome shotgun (WGS) entry which is preliminary data.</text>
</comment>
<evidence type="ECO:0000313" key="3">
    <source>
        <dbReference type="EMBL" id="GBG62953.1"/>
    </source>
</evidence>
<feature type="transmembrane region" description="Helical" evidence="2">
    <location>
        <begin position="12"/>
        <end position="31"/>
    </location>
</feature>
<evidence type="ECO:0000256" key="2">
    <source>
        <dbReference type="SAM" id="Phobius"/>
    </source>
</evidence>
<dbReference type="Proteomes" id="UP000265515">
    <property type="component" value="Unassembled WGS sequence"/>
</dbReference>
<accession>A0A388JZ27</accession>
<dbReference type="EMBL" id="BFEA01000034">
    <property type="protein sequence ID" value="GBG62953.1"/>
    <property type="molecule type" value="Genomic_DNA"/>
</dbReference>
<keyword evidence="2" id="KW-0812">Transmembrane</keyword>
<keyword evidence="2" id="KW-1133">Transmembrane helix</keyword>
<dbReference type="AlphaFoldDB" id="A0A388JZ27"/>
<evidence type="ECO:0000313" key="4">
    <source>
        <dbReference type="Proteomes" id="UP000265515"/>
    </source>
</evidence>
<feature type="compositionally biased region" description="Low complexity" evidence="1">
    <location>
        <begin position="292"/>
        <end position="302"/>
    </location>
</feature>
<evidence type="ECO:0000256" key="1">
    <source>
        <dbReference type="SAM" id="MobiDB-lite"/>
    </source>
</evidence>
<name>A0A388JZ27_CHABU</name>
<organism evidence="3 4">
    <name type="scientific">Chara braunii</name>
    <name type="common">Braun's stonewort</name>
    <dbReference type="NCBI Taxonomy" id="69332"/>
    <lineage>
        <taxon>Eukaryota</taxon>
        <taxon>Viridiplantae</taxon>
        <taxon>Streptophyta</taxon>
        <taxon>Charophyceae</taxon>
        <taxon>Charales</taxon>
        <taxon>Characeae</taxon>
        <taxon>Chara</taxon>
    </lineage>
</organism>
<gene>
    <name evidence="3" type="ORF">CBR_g34653</name>
</gene>
<protein>
    <submittedName>
        <fullName evidence="3">Uncharacterized protein</fullName>
    </submittedName>
</protein>
<dbReference type="Gramene" id="GBG62953">
    <property type="protein sequence ID" value="GBG62953"/>
    <property type="gene ID" value="CBR_g34653"/>
</dbReference>
<proteinExistence type="predicted"/>
<keyword evidence="2" id="KW-0472">Membrane</keyword>
<feature type="region of interest" description="Disordered" evidence="1">
    <location>
        <begin position="39"/>
        <end position="80"/>
    </location>
</feature>
<feature type="compositionally biased region" description="Gly residues" evidence="1">
    <location>
        <begin position="267"/>
        <end position="279"/>
    </location>
</feature>
<feature type="region of interest" description="Disordered" evidence="1">
    <location>
        <begin position="246"/>
        <end position="302"/>
    </location>
</feature>